<keyword evidence="4" id="KW-1185">Reference proteome</keyword>
<sequence length="646" mass="71917">MADEKGESSTATVDPHEPPKSNSTTSKSKLPKRFYFQPLCGIFIPLAFAAYYLWTYFVWLRPSSNPSANINKPLPNGKYIWWSWFIIGAIGLNISDYTLGGVEAAMMMTRQFTLGELKMHRDVRWSTLRAWKTVAGRLVFWWRENPGELSRLWIILFGLSVLSWSFVLSGLTMQTQDGYKAGNVPGTKLTGVNQYSMGVRENSEIINAATQLWGLDSAPTIPLGAALYVPRNSSFMANVSKPNTLPSNAMEVFLTAQAPVPITGSIWGLVMKYNCSEVHSLDEFSILSRRINSSNPAYVQSSVYEATDIGYFYTLDDGSSITVLSQLKQRPINVIGFAEVGTSTGMGSILAKTPLGYTGTNSGLDQEEVFELALWQTFWNVPGTWGNYTNVQDPISELEDQHDEPNNPFGPQDPWNGNMSAIGIRCTSSSVTGTATVNGLAGTYTDFERQDPNVTYIPTLSLGVPLMFLQTNQPNETNFLDFGVWDPLPPIGNYSVDYTVLSTNYDWIQPLFIAAQEEINLEDSDVNSPLYNSLIQTPQLRDAFIAAYQQYAIQLMFYDTAGLPLENSNVTAAIPWTLLQAGGGVPPLLVVITMLIWAVGCAGLCLVYGFRVRWAESFDDEYLYYLIDKSDHEEWKELGLRILKKV</sequence>
<dbReference type="EMBL" id="KZ613964">
    <property type="protein sequence ID" value="PMD31021.1"/>
    <property type="molecule type" value="Genomic_DNA"/>
</dbReference>
<feature type="transmembrane region" description="Helical" evidence="2">
    <location>
        <begin position="79"/>
        <end position="100"/>
    </location>
</feature>
<keyword evidence="2" id="KW-1133">Transmembrane helix</keyword>
<evidence type="ECO:0000313" key="4">
    <source>
        <dbReference type="Proteomes" id="UP000235786"/>
    </source>
</evidence>
<dbReference type="AlphaFoldDB" id="A0A2J6QXQ3"/>
<reference evidence="3 4" key="1">
    <citation type="submission" date="2016-04" db="EMBL/GenBank/DDBJ databases">
        <title>A degradative enzymes factory behind the ericoid mycorrhizal symbiosis.</title>
        <authorList>
            <consortium name="DOE Joint Genome Institute"/>
            <person name="Martino E."/>
            <person name="Morin E."/>
            <person name="Grelet G."/>
            <person name="Kuo A."/>
            <person name="Kohler A."/>
            <person name="Daghino S."/>
            <person name="Barry K."/>
            <person name="Choi C."/>
            <person name="Cichocki N."/>
            <person name="Clum A."/>
            <person name="Copeland A."/>
            <person name="Hainaut M."/>
            <person name="Haridas S."/>
            <person name="Labutti K."/>
            <person name="Lindquist E."/>
            <person name="Lipzen A."/>
            <person name="Khouja H.-R."/>
            <person name="Murat C."/>
            <person name="Ohm R."/>
            <person name="Olson A."/>
            <person name="Spatafora J."/>
            <person name="Veneault-Fourrey C."/>
            <person name="Henrissat B."/>
            <person name="Grigoriev I."/>
            <person name="Martin F."/>
            <person name="Perotto S."/>
        </authorList>
    </citation>
    <scope>NUCLEOTIDE SEQUENCE [LARGE SCALE GENOMIC DNA]</scope>
    <source>
        <strain evidence="3 4">F</strain>
    </source>
</reference>
<feature type="region of interest" description="Disordered" evidence="1">
    <location>
        <begin position="1"/>
        <end position="27"/>
    </location>
</feature>
<keyword evidence="2" id="KW-0472">Membrane</keyword>
<dbReference type="OrthoDB" id="5287717at2759"/>
<gene>
    <name evidence="3" type="ORF">L207DRAFT_641186</name>
</gene>
<evidence type="ECO:0000313" key="3">
    <source>
        <dbReference type="EMBL" id="PMD31021.1"/>
    </source>
</evidence>
<organism evidence="3 4">
    <name type="scientific">Hyaloscypha variabilis (strain UAMH 11265 / GT02V1 / F)</name>
    <name type="common">Meliniomyces variabilis</name>
    <dbReference type="NCBI Taxonomy" id="1149755"/>
    <lineage>
        <taxon>Eukaryota</taxon>
        <taxon>Fungi</taxon>
        <taxon>Dikarya</taxon>
        <taxon>Ascomycota</taxon>
        <taxon>Pezizomycotina</taxon>
        <taxon>Leotiomycetes</taxon>
        <taxon>Helotiales</taxon>
        <taxon>Hyaloscyphaceae</taxon>
        <taxon>Hyaloscypha</taxon>
        <taxon>Hyaloscypha variabilis</taxon>
    </lineage>
</organism>
<feature type="transmembrane region" description="Helical" evidence="2">
    <location>
        <begin position="588"/>
        <end position="610"/>
    </location>
</feature>
<evidence type="ECO:0000256" key="1">
    <source>
        <dbReference type="SAM" id="MobiDB-lite"/>
    </source>
</evidence>
<dbReference type="Proteomes" id="UP000235786">
    <property type="component" value="Unassembled WGS sequence"/>
</dbReference>
<protein>
    <submittedName>
        <fullName evidence="3">Uncharacterized protein</fullName>
    </submittedName>
</protein>
<feature type="transmembrane region" description="Helical" evidence="2">
    <location>
        <begin position="152"/>
        <end position="171"/>
    </location>
</feature>
<evidence type="ECO:0000256" key="2">
    <source>
        <dbReference type="SAM" id="Phobius"/>
    </source>
</evidence>
<accession>A0A2J6QXQ3</accession>
<proteinExistence type="predicted"/>
<feature type="transmembrane region" description="Helical" evidence="2">
    <location>
        <begin position="34"/>
        <end position="59"/>
    </location>
</feature>
<keyword evidence="2" id="KW-0812">Transmembrane</keyword>
<name>A0A2J6QXQ3_HYAVF</name>